<gene>
    <name evidence="3" type="primary">LOC113472408</name>
</gene>
<dbReference type="GO" id="GO:0006623">
    <property type="term" value="P:protein targeting to vacuole"/>
    <property type="evidence" value="ECO:0007669"/>
    <property type="project" value="TreeGrafter"/>
</dbReference>
<name>A0A3Q0JHS7_DIACI</name>
<evidence type="ECO:0000256" key="1">
    <source>
        <dbReference type="SAM" id="MobiDB-lite"/>
    </source>
</evidence>
<protein>
    <submittedName>
        <fullName evidence="3">Vacuolar protein sorting-associated protein 13D-like</fullName>
    </submittedName>
</protein>
<dbReference type="RefSeq" id="XP_026687961.1">
    <property type="nucleotide sequence ID" value="XM_026832160.1"/>
</dbReference>
<reference evidence="3" key="1">
    <citation type="submission" date="2025-08" db="UniProtKB">
        <authorList>
            <consortium name="RefSeq"/>
        </authorList>
    </citation>
    <scope>IDENTIFICATION</scope>
</reference>
<dbReference type="PaxDb" id="121845-A0A3Q0JHS7"/>
<dbReference type="KEGG" id="dci:113472408"/>
<evidence type="ECO:0000313" key="2">
    <source>
        <dbReference type="Proteomes" id="UP000079169"/>
    </source>
</evidence>
<sequence>MILQYSQIVGCLKGLKRLQKSQQYQKFRPSCPIKGNARLWWQYAFHCCQYSRNGDMIVTKTWQQCLDRGRDNVKYVEVYCKILNAQPGYVNLTVEERRLKEEMEMERGYEELKTLREAAMFRLRPPPPPSSAVPPPIGPVEARSVLAGWLPAWTWYATPPPTSSDPTSQPNQPPLSLSEAEREVLEDEIRDGSC</sequence>
<organism evidence="2 3">
    <name type="scientific">Diaphorina citri</name>
    <name type="common">Asian citrus psyllid</name>
    <dbReference type="NCBI Taxonomy" id="121845"/>
    <lineage>
        <taxon>Eukaryota</taxon>
        <taxon>Metazoa</taxon>
        <taxon>Ecdysozoa</taxon>
        <taxon>Arthropoda</taxon>
        <taxon>Hexapoda</taxon>
        <taxon>Insecta</taxon>
        <taxon>Pterygota</taxon>
        <taxon>Neoptera</taxon>
        <taxon>Paraneoptera</taxon>
        <taxon>Hemiptera</taxon>
        <taxon>Sternorrhyncha</taxon>
        <taxon>Psylloidea</taxon>
        <taxon>Psyllidae</taxon>
        <taxon>Diaphorininae</taxon>
        <taxon>Diaphorina</taxon>
    </lineage>
</organism>
<accession>A0A3Q0JHS7</accession>
<dbReference type="InterPro" id="IPR026847">
    <property type="entry name" value="VPS13"/>
</dbReference>
<feature type="compositionally biased region" description="Acidic residues" evidence="1">
    <location>
        <begin position="184"/>
        <end position="194"/>
    </location>
</feature>
<dbReference type="PANTHER" id="PTHR16166">
    <property type="entry name" value="VACUOLAR PROTEIN SORTING-ASSOCIATED PROTEIN VPS13"/>
    <property type="match status" value="1"/>
</dbReference>
<keyword evidence="2" id="KW-1185">Reference proteome</keyword>
<proteinExistence type="predicted"/>
<dbReference type="AlphaFoldDB" id="A0A3Q0JHS7"/>
<evidence type="ECO:0000313" key="3">
    <source>
        <dbReference type="RefSeq" id="XP_026687961.1"/>
    </source>
</evidence>
<dbReference type="PANTHER" id="PTHR16166:SF141">
    <property type="entry name" value="INTERMEMBRANE LIPID TRANSFER PROTEIN VPS13D"/>
    <property type="match status" value="1"/>
</dbReference>
<dbReference type="GO" id="GO:0045053">
    <property type="term" value="P:protein retention in Golgi apparatus"/>
    <property type="evidence" value="ECO:0007669"/>
    <property type="project" value="TreeGrafter"/>
</dbReference>
<dbReference type="GeneID" id="113472408"/>
<feature type="region of interest" description="Disordered" evidence="1">
    <location>
        <begin position="157"/>
        <end position="194"/>
    </location>
</feature>
<dbReference type="GO" id="GO:0007005">
    <property type="term" value="P:mitochondrion organization"/>
    <property type="evidence" value="ECO:0007669"/>
    <property type="project" value="TreeGrafter"/>
</dbReference>
<dbReference type="Proteomes" id="UP000079169">
    <property type="component" value="Unplaced"/>
</dbReference>